<reference evidence="3" key="1">
    <citation type="submission" date="2020-01" db="EMBL/GenBank/DDBJ databases">
        <authorList>
            <person name="Meier V. D."/>
            <person name="Meier V D."/>
        </authorList>
    </citation>
    <scope>NUCLEOTIDE SEQUENCE</scope>
    <source>
        <strain evidence="3">HLG_WM_MAG_10</strain>
    </source>
</reference>
<feature type="region of interest" description="Disordered" evidence="1">
    <location>
        <begin position="1"/>
        <end position="22"/>
    </location>
</feature>
<organism evidence="3">
    <name type="scientific">uncultured Aureispira sp</name>
    <dbReference type="NCBI Taxonomy" id="1331704"/>
    <lineage>
        <taxon>Bacteria</taxon>
        <taxon>Pseudomonadati</taxon>
        <taxon>Bacteroidota</taxon>
        <taxon>Saprospiria</taxon>
        <taxon>Saprospirales</taxon>
        <taxon>Saprospiraceae</taxon>
        <taxon>Aureispira</taxon>
        <taxon>environmental samples</taxon>
    </lineage>
</organism>
<evidence type="ECO:0008006" key="4">
    <source>
        <dbReference type="Google" id="ProtNLM"/>
    </source>
</evidence>
<name>A0A6S6S487_9BACT</name>
<feature type="compositionally biased region" description="Basic residues" evidence="1">
    <location>
        <begin position="13"/>
        <end position="22"/>
    </location>
</feature>
<dbReference type="Pfam" id="PF19579">
    <property type="entry name" value="FtsL_2"/>
    <property type="match status" value="1"/>
</dbReference>
<keyword evidence="2" id="KW-1133">Transmembrane helix</keyword>
<evidence type="ECO:0000256" key="2">
    <source>
        <dbReference type="SAM" id="Phobius"/>
    </source>
</evidence>
<proteinExistence type="predicted"/>
<evidence type="ECO:0000313" key="3">
    <source>
        <dbReference type="EMBL" id="CAA6799739.1"/>
    </source>
</evidence>
<keyword evidence="2" id="KW-0472">Membrane</keyword>
<dbReference type="EMBL" id="CACVAQ010000044">
    <property type="protein sequence ID" value="CAA6799739.1"/>
    <property type="molecule type" value="Genomic_DNA"/>
</dbReference>
<dbReference type="InterPro" id="IPR045755">
    <property type="entry name" value="FtsL-like"/>
</dbReference>
<dbReference type="AlphaFoldDB" id="A0A6S6S487"/>
<protein>
    <recommendedName>
        <fullName evidence="4">Cell division protein FtsL</fullName>
    </recommendedName>
</protein>
<gene>
    <name evidence="3" type="ORF">HELGO_WM29740</name>
</gene>
<sequence length="124" mass="14218">MAENKIKAPIKTAPKRPSKPKKQPAFMNGLNMSAFYLFNNIHFIFYLAFLGVIYIANSHYAVQTIKEIKHIQKELKKVSWESNSKNSDLMYQSMESEVAKKVKKMGLGELGTNPKKIINKNKIK</sequence>
<feature type="transmembrane region" description="Helical" evidence="2">
    <location>
        <begin position="34"/>
        <end position="56"/>
    </location>
</feature>
<keyword evidence="2" id="KW-0812">Transmembrane</keyword>
<evidence type="ECO:0000256" key="1">
    <source>
        <dbReference type="SAM" id="MobiDB-lite"/>
    </source>
</evidence>
<accession>A0A6S6S487</accession>